<organism evidence="1">
    <name type="scientific">mine drainage metagenome</name>
    <dbReference type="NCBI Taxonomy" id="410659"/>
    <lineage>
        <taxon>unclassified sequences</taxon>
        <taxon>metagenomes</taxon>
        <taxon>ecological metagenomes</taxon>
    </lineage>
</organism>
<accession>A0A1J5RR41</accession>
<evidence type="ECO:0000313" key="1">
    <source>
        <dbReference type="EMBL" id="OIQ91955.1"/>
    </source>
</evidence>
<dbReference type="EMBL" id="MLJW01000244">
    <property type="protein sequence ID" value="OIQ91955.1"/>
    <property type="molecule type" value="Genomic_DNA"/>
</dbReference>
<proteinExistence type="predicted"/>
<comment type="caution">
    <text evidence="1">The sequence shown here is derived from an EMBL/GenBank/DDBJ whole genome shotgun (WGS) entry which is preliminary data.</text>
</comment>
<gene>
    <name evidence="1" type="ORF">GALL_260910</name>
</gene>
<protein>
    <recommendedName>
        <fullName evidence="2">DUF2946 domain-containing protein</fullName>
    </recommendedName>
</protein>
<evidence type="ECO:0008006" key="2">
    <source>
        <dbReference type="Google" id="ProtNLM"/>
    </source>
</evidence>
<name>A0A1J5RR41_9ZZZZ</name>
<sequence length="133" mass="13787">MKTLRLLLIVLLALTEPLRAWGVETMAAGAMFGAPRAAAMAASAMGSMPAMAGMHQDCSPSMRMGGNGHTTPAHAGASHHDMHCPLCADVPATPPAAIAQRQPALRESFLGHGVMPFSSAIPDALDPPPRRSI</sequence>
<dbReference type="AlphaFoldDB" id="A0A1J5RR41"/>
<reference evidence="1" key="1">
    <citation type="submission" date="2016-10" db="EMBL/GenBank/DDBJ databases">
        <title>Sequence of Gallionella enrichment culture.</title>
        <authorList>
            <person name="Poehlein A."/>
            <person name="Muehling M."/>
            <person name="Daniel R."/>
        </authorList>
    </citation>
    <scope>NUCLEOTIDE SEQUENCE</scope>
</reference>